<dbReference type="OrthoDB" id="5194370at2"/>
<evidence type="ECO:0000313" key="2">
    <source>
        <dbReference type="EMBL" id="RAK31263.1"/>
    </source>
</evidence>
<keyword evidence="1" id="KW-0812">Transmembrane</keyword>
<accession>A0A327Z4M0</accession>
<name>A0A327Z4M0_9ACTN</name>
<protein>
    <submittedName>
        <fullName evidence="2">Uncharacterized protein</fullName>
    </submittedName>
</protein>
<dbReference type="AlphaFoldDB" id="A0A327Z4M0"/>
<dbReference type="Proteomes" id="UP000249341">
    <property type="component" value="Unassembled WGS sequence"/>
</dbReference>
<evidence type="ECO:0000313" key="3">
    <source>
        <dbReference type="Proteomes" id="UP000249341"/>
    </source>
</evidence>
<keyword evidence="1" id="KW-0472">Membrane</keyword>
<reference evidence="2 3" key="1">
    <citation type="submission" date="2018-06" db="EMBL/GenBank/DDBJ databases">
        <title>Genomic Encyclopedia of Type Strains, Phase III (KMG-III): the genomes of soil and plant-associated and newly described type strains.</title>
        <authorList>
            <person name="Whitman W."/>
        </authorList>
    </citation>
    <scope>NUCLEOTIDE SEQUENCE [LARGE SCALE GENOMIC DNA]</scope>
    <source>
        <strain evidence="2 3">CGMCC 4.7090</strain>
    </source>
</reference>
<sequence>MPDHAGINEEARQVLIVREQLRHRAMGRLGALWGAVQNVGIGFGYRPVRALMWIVAVVAASTGWFAWSGTAAGDKGG</sequence>
<keyword evidence="1" id="KW-1133">Transmembrane helix</keyword>
<dbReference type="RefSeq" id="WP_111652188.1">
    <property type="nucleotide sequence ID" value="NZ_JACHWI010000010.1"/>
</dbReference>
<evidence type="ECO:0000256" key="1">
    <source>
        <dbReference type="SAM" id="Phobius"/>
    </source>
</evidence>
<gene>
    <name evidence="2" type="ORF">B0I29_11569</name>
</gene>
<dbReference type="EMBL" id="QLMJ01000015">
    <property type="protein sequence ID" value="RAK31263.1"/>
    <property type="molecule type" value="Genomic_DNA"/>
</dbReference>
<keyword evidence="3" id="KW-1185">Reference proteome</keyword>
<feature type="transmembrane region" description="Helical" evidence="1">
    <location>
        <begin position="50"/>
        <end position="67"/>
    </location>
</feature>
<comment type="caution">
    <text evidence="2">The sequence shown here is derived from an EMBL/GenBank/DDBJ whole genome shotgun (WGS) entry which is preliminary data.</text>
</comment>
<proteinExistence type="predicted"/>
<organism evidence="2 3">
    <name type="scientific">Actinoplanes lutulentus</name>
    <dbReference type="NCBI Taxonomy" id="1287878"/>
    <lineage>
        <taxon>Bacteria</taxon>
        <taxon>Bacillati</taxon>
        <taxon>Actinomycetota</taxon>
        <taxon>Actinomycetes</taxon>
        <taxon>Micromonosporales</taxon>
        <taxon>Micromonosporaceae</taxon>
        <taxon>Actinoplanes</taxon>
    </lineage>
</organism>